<organism evidence="3 4">
    <name type="scientific">Tilletiopsis washingtonensis</name>
    <dbReference type="NCBI Taxonomy" id="58919"/>
    <lineage>
        <taxon>Eukaryota</taxon>
        <taxon>Fungi</taxon>
        <taxon>Dikarya</taxon>
        <taxon>Basidiomycota</taxon>
        <taxon>Ustilaginomycotina</taxon>
        <taxon>Exobasidiomycetes</taxon>
        <taxon>Entylomatales</taxon>
        <taxon>Entylomatales incertae sedis</taxon>
        <taxon>Tilletiopsis</taxon>
    </lineage>
</organism>
<feature type="compositionally biased region" description="Polar residues" evidence="1">
    <location>
        <begin position="275"/>
        <end position="303"/>
    </location>
</feature>
<protein>
    <submittedName>
        <fullName evidence="3">Uncharacterized protein</fullName>
    </submittedName>
</protein>
<gene>
    <name evidence="3" type="ORF">FA09DRAFT_345264</name>
</gene>
<evidence type="ECO:0000256" key="2">
    <source>
        <dbReference type="SAM" id="Phobius"/>
    </source>
</evidence>
<evidence type="ECO:0000313" key="3">
    <source>
        <dbReference type="EMBL" id="PWO00170.1"/>
    </source>
</evidence>
<dbReference type="STRING" id="58919.A0A316ZF68"/>
<reference evidence="3 4" key="1">
    <citation type="journal article" date="2018" name="Mol. Biol. Evol.">
        <title>Broad Genomic Sampling Reveals a Smut Pathogenic Ancestry of the Fungal Clade Ustilaginomycotina.</title>
        <authorList>
            <person name="Kijpornyongpan T."/>
            <person name="Mondo S.J."/>
            <person name="Barry K."/>
            <person name="Sandor L."/>
            <person name="Lee J."/>
            <person name="Lipzen A."/>
            <person name="Pangilinan J."/>
            <person name="LaButti K."/>
            <person name="Hainaut M."/>
            <person name="Henrissat B."/>
            <person name="Grigoriev I.V."/>
            <person name="Spatafora J.W."/>
            <person name="Aime M.C."/>
        </authorList>
    </citation>
    <scope>NUCLEOTIDE SEQUENCE [LARGE SCALE GENOMIC DNA]</scope>
    <source>
        <strain evidence="3 4">MCA 4186</strain>
    </source>
</reference>
<evidence type="ECO:0000256" key="1">
    <source>
        <dbReference type="SAM" id="MobiDB-lite"/>
    </source>
</evidence>
<keyword evidence="4" id="KW-1185">Reference proteome</keyword>
<proteinExistence type="predicted"/>
<feature type="compositionally biased region" description="Polar residues" evidence="1">
    <location>
        <begin position="374"/>
        <end position="411"/>
    </location>
</feature>
<name>A0A316ZF68_9BASI</name>
<accession>A0A316ZF68</accession>
<keyword evidence="2" id="KW-0472">Membrane</keyword>
<dbReference type="AlphaFoldDB" id="A0A316ZF68"/>
<feature type="transmembrane region" description="Helical" evidence="2">
    <location>
        <begin position="71"/>
        <end position="95"/>
    </location>
</feature>
<feature type="transmembrane region" description="Helical" evidence="2">
    <location>
        <begin position="107"/>
        <end position="128"/>
    </location>
</feature>
<keyword evidence="2" id="KW-1133">Transmembrane helix</keyword>
<keyword evidence="2" id="KW-0812">Transmembrane</keyword>
<feature type="transmembrane region" description="Helical" evidence="2">
    <location>
        <begin position="189"/>
        <end position="210"/>
    </location>
</feature>
<feature type="compositionally biased region" description="Polar residues" evidence="1">
    <location>
        <begin position="319"/>
        <end position="365"/>
    </location>
</feature>
<dbReference type="RefSeq" id="XP_025600448.1">
    <property type="nucleotide sequence ID" value="XM_025744685.1"/>
</dbReference>
<evidence type="ECO:0000313" key="4">
    <source>
        <dbReference type="Proteomes" id="UP000245946"/>
    </source>
</evidence>
<dbReference type="Proteomes" id="UP000245946">
    <property type="component" value="Unassembled WGS sequence"/>
</dbReference>
<dbReference type="GeneID" id="37272229"/>
<feature type="transmembrane region" description="Helical" evidence="2">
    <location>
        <begin position="12"/>
        <end position="37"/>
    </location>
</feature>
<feature type="region of interest" description="Disordered" evidence="1">
    <location>
        <begin position="275"/>
        <end position="411"/>
    </location>
</feature>
<sequence length="411" mass="42967">MTAAHPMFRLKLGTALLFVTCVHLALLITTAVISIFLRRRNLVIFNRWALHGSSGYAGFADGIPVGPTLPAAVLGLVFWLGVAFSVPQVAVCGLLVARRSLPSRCTLISFVFLNVVLLAISGVGAGFYTGLLDVPATFESSSDSDSEVYTGPQVQSDGSSCISSDGVPISAAVCSSATRAGRLAIADFVLAWLTVLVALVMCIVATVLFVRMLRARRAEREEEEQQPAMSNMYAQTPGFYSGGYASVQTSDNLARQNFAFNGGYPSAQPMMSNAYAQQAPTPNGGYVSSQPAVGSAYPQQASTPDAGLAPAQPIMANAHAQQASTSSSGDASMQQQAGSSGYTQQEQASGSGYPHQQQASGSANKGKQARRSMDFQQQQQASGSSYRQQDASGSGSAYPQQHAGGSTSADV</sequence>
<dbReference type="EMBL" id="KZ819286">
    <property type="protein sequence ID" value="PWO00170.1"/>
    <property type="molecule type" value="Genomic_DNA"/>
</dbReference>